<dbReference type="EMBL" id="AP014959">
    <property type="protein sequence ID" value="BAS81843.1"/>
    <property type="molecule type" value="Genomic_DNA"/>
</dbReference>
<sequence>MVQEPARPPQYYSLSFLQTNYPSNSIGIHGWVGRQWQVAVSPGGGSDGGDLSEGAPQQLLEAVGGGAGEEEEEAGEYGHHADAVSPPPPYLVLHVHQHRHRQQRPHADEEEEPAEEARHAAPLAAVGLVELVRPEPGHAGLEAAGAQRSHVEAQVQHSQLRPVGCRTAAPAATARWRTEPWRRRGDDAVTTYGRLDGGEDGDGEVAAEVGVGEEAAEEAEHEGGAEEVGDGVGGGGAAEVHSPGEVGHQVDGDAEGGEPLVELHAQDHRRAPPPARRPPDGTPSLVV</sequence>
<evidence type="ECO:0000313" key="3">
    <source>
        <dbReference type="Proteomes" id="UP000059680"/>
    </source>
</evidence>
<protein>
    <submittedName>
        <fullName evidence="2">Os03g0103033 protein</fullName>
    </submittedName>
</protein>
<dbReference type="OMA" id="GHHADAV"/>
<proteinExistence type="predicted"/>
<keyword evidence="3" id="KW-1185">Reference proteome</keyword>
<dbReference type="PaxDb" id="39947-A0A0P0VRV3"/>
<evidence type="ECO:0000256" key="1">
    <source>
        <dbReference type="SAM" id="MobiDB-lite"/>
    </source>
</evidence>
<dbReference type="eggNOG" id="ENOG502R71A">
    <property type="taxonomic scope" value="Eukaryota"/>
</dbReference>
<name>A0A0P0VRV3_ORYSJ</name>
<dbReference type="Gramene" id="Os03t0103033-00">
    <property type="protein sequence ID" value="Os03t0103033-00"/>
    <property type="gene ID" value="Os03g0103033"/>
</dbReference>
<reference evidence="2 3" key="3">
    <citation type="journal article" date="2013" name="Rice">
        <title>Improvement of the Oryza sativa Nipponbare reference genome using next generation sequence and optical map data.</title>
        <authorList>
            <person name="Kawahara Y."/>
            <person name="de la Bastide M."/>
            <person name="Hamilton J.P."/>
            <person name="Kanamori H."/>
            <person name="McCombie W.R."/>
            <person name="Ouyang S."/>
            <person name="Schwartz D.C."/>
            <person name="Tanaka T."/>
            <person name="Wu J."/>
            <person name="Zhou S."/>
            <person name="Childs K.L."/>
            <person name="Davidson R.M."/>
            <person name="Lin H."/>
            <person name="Quesada-Ocampo L."/>
            <person name="Vaillancourt B."/>
            <person name="Sakai H."/>
            <person name="Lee S.S."/>
            <person name="Kim J."/>
            <person name="Numa H."/>
            <person name="Itoh T."/>
            <person name="Buell C.R."/>
            <person name="Matsumoto T."/>
        </authorList>
    </citation>
    <scope>NUCLEOTIDE SEQUENCE [LARGE SCALE GENOMIC DNA]</scope>
    <source>
        <strain evidence="3">cv. Nipponbare</strain>
    </source>
</reference>
<dbReference type="InParanoid" id="A0A0P0VRV3"/>
<organism evidence="2 3">
    <name type="scientific">Oryza sativa subsp. japonica</name>
    <name type="common">Rice</name>
    <dbReference type="NCBI Taxonomy" id="39947"/>
    <lineage>
        <taxon>Eukaryota</taxon>
        <taxon>Viridiplantae</taxon>
        <taxon>Streptophyta</taxon>
        <taxon>Embryophyta</taxon>
        <taxon>Tracheophyta</taxon>
        <taxon>Spermatophyta</taxon>
        <taxon>Magnoliopsida</taxon>
        <taxon>Liliopsida</taxon>
        <taxon>Poales</taxon>
        <taxon>Poaceae</taxon>
        <taxon>BOP clade</taxon>
        <taxon>Oryzoideae</taxon>
        <taxon>Oryzeae</taxon>
        <taxon>Oryzinae</taxon>
        <taxon>Oryza</taxon>
        <taxon>Oryza sativa</taxon>
    </lineage>
</organism>
<reference evidence="2 3" key="2">
    <citation type="journal article" date="2013" name="Plant Cell Physiol.">
        <title>Rice Annotation Project Database (RAP-DB): an integrative and interactive database for rice genomics.</title>
        <authorList>
            <person name="Sakai H."/>
            <person name="Lee S.S."/>
            <person name="Tanaka T."/>
            <person name="Numa H."/>
            <person name="Kim J."/>
            <person name="Kawahara Y."/>
            <person name="Wakimoto H."/>
            <person name="Yang C.C."/>
            <person name="Iwamoto M."/>
            <person name="Abe T."/>
            <person name="Yamada Y."/>
            <person name="Muto A."/>
            <person name="Inokuchi H."/>
            <person name="Ikemura T."/>
            <person name="Matsumoto T."/>
            <person name="Sasaki T."/>
            <person name="Itoh T."/>
        </authorList>
    </citation>
    <scope>NUCLEOTIDE SEQUENCE [LARGE SCALE GENOMIC DNA]</scope>
    <source>
        <strain evidence="3">cv. Nipponbare</strain>
    </source>
</reference>
<gene>
    <name evidence="2" type="ordered locus">Os03g0103033</name>
    <name evidence="2" type="ORF">OSNPB_030103033</name>
</gene>
<feature type="region of interest" description="Disordered" evidence="1">
    <location>
        <begin position="213"/>
        <end position="287"/>
    </location>
</feature>
<dbReference type="AlphaFoldDB" id="A0A0P0VRV3"/>
<feature type="compositionally biased region" description="Acidic residues" evidence="1">
    <location>
        <begin position="214"/>
        <end position="229"/>
    </location>
</feature>
<evidence type="ECO:0000313" key="2">
    <source>
        <dbReference type="EMBL" id="BAS81843.1"/>
    </source>
</evidence>
<reference evidence="3" key="1">
    <citation type="journal article" date="2005" name="Nature">
        <title>The map-based sequence of the rice genome.</title>
        <authorList>
            <consortium name="International rice genome sequencing project (IRGSP)"/>
            <person name="Matsumoto T."/>
            <person name="Wu J."/>
            <person name="Kanamori H."/>
            <person name="Katayose Y."/>
            <person name="Fujisawa M."/>
            <person name="Namiki N."/>
            <person name="Mizuno H."/>
            <person name="Yamamoto K."/>
            <person name="Antonio B.A."/>
            <person name="Baba T."/>
            <person name="Sakata K."/>
            <person name="Nagamura Y."/>
            <person name="Aoki H."/>
            <person name="Arikawa K."/>
            <person name="Arita K."/>
            <person name="Bito T."/>
            <person name="Chiden Y."/>
            <person name="Fujitsuka N."/>
            <person name="Fukunaka R."/>
            <person name="Hamada M."/>
            <person name="Harada C."/>
            <person name="Hayashi A."/>
            <person name="Hijishita S."/>
            <person name="Honda M."/>
            <person name="Hosokawa S."/>
            <person name="Ichikawa Y."/>
            <person name="Idonuma A."/>
            <person name="Iijima M."/>
            <person name="Ikeda M."/>
            <person name="Ikeno M."/>
            <person name="Ito K."/>
            <person name="Ito S."/>
            <person name="Ito T."/>
            <person name="Ito Y."/>
            <person name="Ito Y."/>
            <person name="Iwabuchi A."/>
            <person name="Kamiya K."/>
            <person name="Karasawa W."/>
            <person name="Kurita K."/>
            <person name="Katagiri S."/>
            <person name="Kikuta A."/>
            <person name="Kobayashi H."/>
            <person name="Kobayashi N."/>
            <person name="Machita K."/>
            <person name="Maehara T."/>
            <person name="Masukawa M."/>
            <person name="Mizubayashi T."/>
            <person name="Mukai Y."/>
            <person name="Nagasaki H."/>
            <person name="Nagata Y."/>
            <person name="Naito S."/>
            <person name="Nakashima M."/>
            <person name="Nakama Y."/>
            <person name="Nakamichi Y."/>
            <person name="Nakamura M."/>
            <person name="Meguro A."/>
            <person name="Negishi M."/>
            <person name="Ohta I."/>
            <person name="Ohta T."/>
            <person name="Okamoto M."/>
            <person name="Ono N."/>
            <person name="Saji S."/>
            <person name="Sakaguchi M."/>
            <person name="Sakai K."/>
            <person name="Shibata M."/>
            <person name="Shimokawa T."/>
            <person name="Song J."/>
            <person name="Takazaki Y."/>
            <person name="Terasawa K."/>
            <person name="Tsugane M."/>
            <person name="Tsuji K."/>
            <person name="Ueda S."/>
            <person name="Waki K."/>
            <person name="Yamagata H."/>
            <person name="Yamamoto M."/>
            <person name="Yamamoto S."/>
            <person name="Yamane H."/>
            <person name="Yoshiki S."/>
            <person name="Yoshihara R."/>
            <person name="Yukawa K."/>
            <person name="Zhong H."/>
            <person name="Yano M."/>
            <person name="Yuan Q."/>
            <person name="Ouyang S."/>
            <person name="Liu J."/>
            <person name="Jones K.M."/>
            <person name="Gansberger K."/>
            <person name="Moffat K."/>
            <person name="Hill J."/>
            <person name="Bera J."/>
            <person name="Fadrosh D."/>
            <person name="Jin S."/>
            <person name="Johri S."/>
            <person name="Kim M."/>
            <person name="Overton L."/>
            <person name="Reardon M."/>
            <person name="Tsitrin T."/>
            <person name="Vuong H."/>
            <person name="Weaver B."/>
            <person name="Ciecko A."/>
            <person name="Tallon L."/>
            <person name="Jackson J."/>
            <person name="Pai G."/>
            <person name="Aken S.V."/>
            <person name="Utterback T."/>
            <person name="Reidmuller S."/>
            <person name="Feldblyum T."/>
            <person name="Hsiao J."/>
            <person name="Zismann V."/>
            <person name="Iobst S."/>
            <person name="de Vazeille A.R."/>
            <person name="Buell C.R."/>
            <person name="Ying K."/>
            <person name="Li Y."/>
            <person name="Lu T."/>
            <person name="Huang Y."/>
            <person name="Zhao Q."/>
            <person name="Feng Q."/>
            <person name="Zhang L."/>
            <person name="Zhu J."/>
            <person name="Weng Q."/>
            <person name="Mu J."/>
            <person name="Lu Y."/>
            <person name="Fan D."/>
            <person name="Liu Y."/>
            <person name="Guan J."/>
            <person name="Zhang Y."/>
            <person name="Yu S."/>
            <person name="Liu X."/>
            <person name="Zhang Y."/>
            <person name="Hong G."/>
            <person name="Han B."/>
            <person name="Choisne N."/>
            <person name="Demange N."/>
            <person name="Orjeda G."/>
            <person name="Samain S."/>
            <person name="Cattolico L."/>
            <person name="Pelletier E."/>
            <person name="Couloux A."/>
            <person name="Segurens B."/>
            <person name="Wincker P."/>
            <person name="D'Hont A."/>
            <person name="Scarpelli C."/>
            <person name="Weissenbach J."/>
            <person name="Salanoubat M."/>
            <person name="Quetier F."/>
            <person name="Yu Y."/>
            <person name="Kim H.R."/>
            <person name="Rambo T."/>
            <person name="Currie J."/>
            <person name="Collura K."/>
            <person name="Luo M."/>
            <person name="Yang T."/>
            <person name="Ammiraju J.S.S."/>
            <person name="Engler F."/>
            <person name="Soderlund C."/>
            <person name="Wing R.A."/>
            <person name="Palmer L.E."/>
            <person name="de la Bastide M."/>
            <person name="Spiegel L."/>
            <person name="Nascimento L."/>
            <person name="Zutavern T."/>
            <person name="O'Shaughnessy A."/>
            <person name="Dike S."/>
            <person name="Dedhia N."/>
            <person name="Preston R."/>
            <person name="Balija V."/>
            <person name="McCombie W.R."/>
            <person name="Chow T."/>
            <person name="Chen H."/>
            <person name="Chung M."/>
            <person name="Chen C."/>
            <person name="Shaw J."/>
            <person name="Wu H."/>
            <person name="Hsiao K."/>
            <person name="Chao Y."/>
            <person name="Chu M."/>
            <person name="Cheng C."/>
            <person name="Hour A."/>
            <person name="Lee P."/>
            <person name="Lin S."/>
            <person name="Lin Y."/>
            <person name="Liou J."/>
            <person name="Liu S."/>
            <person name="Hsing Y."/>
            <person name="Raghuvanshi S."/>
            <person name="Mohanty A."/>
            <person name="Bharti A.K."/>
            <person name="Gaur A."/>
            <person name="Gupta V."/>
            <person name="Kumar D."/>
            <person name="Ravi V."/>
            <person name="Vij S."/>
            <person name="Kapur A."/>
            <person name="Khurana P."/>
            <person name="Khurana P."/>
            <person name="Khurana J.P."/>
            <person name="Tyagi A.K."/>
            <person name="Gaikwad K."/>
            <person name="Singh A."/>
            <person name="Dalal V."/>
            <person name="Srivastava S."/>
            <person name="Dixit A."/>
            <person name="Pal A.K."/>
            <person name="Ghazi I.A."/>
            <person name="Yadav M."/>
            <person name="Pandit A."/>
            <person name="Bhargava A."/>
            <person name="Sureshbabu K."/>
            <person name="Batra K."/>
            <person name="Sharma T.R."/>
            <person name="Mohapatra T."/>
            <person name="Singh N.K."/>
            <person name="Messing J."/>
            <person name="Nelson A.B."/>
            <person name="Fuks G."/>
            <person name="Kavchok S."/>
            <person name="Keizer G."/>
            <person name="Linton E."/>
            <person name="Llaca V."/>
            <person name="Song R."/>
            <person name="Tanyolac B."/>
            <person name="Young S."/>
            <person name="Ho-Il K."/>
            <person name="Hahn J.H."/>
            <person name="Sangsakoo G."/>
            <person name="Vanavichit A."/>
            <person name="de Mattos Luiz.A.T."/>
            <person name="Zimmer P.D."/>
            <person name="Malone G."/>
            <person name="Dellagostin O."/>
            <person name="de Oliveira A.C."/>
            <person name="Bevan M."/>
            <person name="Bancroft I."/>
            <person name="Minx P."/>
            <person name="Cordum H."/>
            <person name="Wilson R."/>
            <person name="Cheng Z."/>
            <person name="Jin W."/>
            <person name="Jiang J."/>
            <person name="Leong S.A."/>
            <person name="Iwama H."/>
            <person name="Gojobori T."/>
            <person name="Itoh T."/>
            <person name="Niimura Y."/>
            <person name="Fujii Y."/>
            <person name="Habara T."/>
            <person name="Sakai H."/>
            <person name="Sato Y."/>
            <person name="Wilson G."/>
            <person name="Kumar K."/>
            <person name="McCouch S."/>
            <person name="Juretic N."/>
            <person name="Hoen D."/>
            <person name="Wright S."/>
            <person name="Bruskiewich R."/>
            <person name="Bureau T."/>
            <person name="Miyao A."/>
            <person name="Hirochika H."/>
            <person name="Nishikawa T."/>
            <person name="Kadowaki K."/>
            <person name="Sugiura M."/>
            <person name="Burr B."/>
            <person name="Sasaki T."/>
        </authorList>
    </citation>
    <scope>NUCLEOTIDE SEQUENCE [LARGE SCALE GENOMIC DNA]</scope>
    <source>
        <strain evidence="3">cv. Nipponbare</strain>
    </source>
</reference>
<dbReference type="Proteomes" id="UP000059680">
    <property type="component" value="Chromosome 3"/>
</dbReference>
<accession>A0A0P0VRV3</accession>
<feature type="non-terminal residue" evidence="2">
    <location>
        <position position="1"/>
    </location>
</feature>
<feature type="region of interest" description="Disordered" evidence="1">
    <location>
        <begin position="63"/>
        <end position="83"/>
    </location>
</feature>